<dbReference type="InterPro" id="IPR018490">
    <property type="entry name" value="cNMP-bd_dom_sf"/>
</dbReference>
<comment type="caution">
    <text evidence="2">The sequence shown here is derived from an EMBL/GenBank/DDBJ whole genome shotgun (WGS) entry which is preliminary data.</text>
</comment>
<reference evidence="2 3" key="1">
    <citation type="journal article" date="2014" name="Int. J. Syst. Evol. Microbiol.">
        <title>Listeria floridensis sp. nov., Listeria aquatica sp. nov., Listeria cornellensis sp. nov., Listeria riparia sp. nov. and Listeria grandensis sp. nov., from agricultural and natural environments.</title>
        <authorList>
            <person name="den Bakker H.C."/>
            <person name="Warchocki S."/>
            <person name="Wright E.M."/>
            <person name="Allred A.F."/>
            <person name="Ahlstrom C."/>
            <person name="Manuel C.S."/>
            <person name="Stasiewicz M.J."/>
            <person name="Burrell A."/>
            <person name="Roof S."/>
            <person name="Strawn L."/>
            <person name="Fortes E.D."/>
            <person name="Nightingale K.K."/>
            <person name="Kephart D."/>
            <person name="Wiedmann M."/>
        </authorList>
    </citation>
    <scope>NUCLEOTIDE SEQUENCE [LARGE SCALE GENOMIC DNA]</scope>
    <source>
        <strain evidence="2 3">FSL S10-1187</strain>
    </source>
</reference>
<evidence type="ECO:0000313" key="2">
    <source>
        <dbReference type="EMBL" id="EUJ28846.1"/>
    </source>
</evidence>
<gene>
    <name evidence="2" type="ORF">MFLO_11899</name>
</gene>
<keyword evidence="1" id="KW-0010">Activator</keyword>
<name>A0ABN0RDD0_9LIST</name>
<dbReference type="InterPro" id="IPR014710">
    <property type="entry name" value="RmlC-like_jellyroll"/>
</dbReference>
<keyword evidence="3" id="KW-1185">Reference proteome</keyword>
<evidence type="ECO:0008006" key="4">
    <source>
        <dbReference type="Google" id="ProtNLM"/>
    </source>
</evidence>
<dbReference type="SUPFAM" id="SSF51206">
    <property type="entry name" value="cAMP-binding domain-like"/>
    <property type="match status" value="1"/>
</dbReference>
<dbReference type="EMBL" id="AODF01000027">
    <property type="protein sequence ID" value="EUJ28846.1"/>
    <property type="molecule type" value="Genomic_DNA"/>
</dbReference>
<accession>A0ABN0RDD0</accession>
<organism evidence="2 3">
    <name type="scientific">Listeria floridensis FSL S10-1187</name>
    <dbReference type="NCBI Taxonomy" id="1265817"/>
    <lineage>
        <taxon>Bacteria</taxon>
        <taxon>Bacillati</taxon>
        <taxon>Bacillota</taxon>
        <taxon>Bacilli</taxon>
        <taxon>Bacillales</taxon>
        <taxon>Listeriaceae</taxon>
        <taxon>Listeria</taxon>
    </lineage>
</organism>
<dbReference type="Proteomes" id="UP000019249">
    <property type="component" value="Unassembled WGS sequence"/>
</dbReference>
<protein>
    <recommendedName>
        <fullName evidence="4">Cyclic nucleotide-binding domain-containing protein</fullName>
    </recommendedName>
</protein>
<sequence length="124" mass="14445">MEAIIEKQEIIPNKDNFFYVVRDGVVALEFVENKQILSLFGNMQGFCYCEGSVAKFRALTDVALLGIEKDFLIDHFYVQPEFFARLVDIQFRFHNYLVFLTHLHSLDVSERITQMLSFLTQVLG</sequence>
<proteinExistence type="predicted"/>
<evidence type="ECO:0000313" key="3">
    <source>
        <dbReference type="Proteomes" id="UP000019249"/>
    </source>
</evidence>
<evidence type="ECO:0000256" key="1">
    <source>
        <dbReference type="ARBA" id="ARBA00023159"/>
    </source>
</evidence>
<dbReference type="Gene3D" id="2.60.120.10">
    <property type="entry name" value="Jelly Rolls"/>
    <property type="match status" value="1"/>
</dbReference>